<feature type="transmembrane region" description="Helical" evidence="10">
    <location>
        <begin position="198"/>
        <end position="217"/>
    </location>
</feature>
<dbReference type="NCBIfam" id="TIGR00378">
    <property type="entry name" value="cax"/>
    <property type="match status" value="1"/>
</dbReference>
<keyword evidence="10" id="KW-0050">Antiport</keyword>
<dbReference type="AlphaFoldDB" id="A0A9P9XZ82"/>
<dbReference type="InterPro" id="IPR004713">
    <property type="entry name" value="CaH_exchang"/>
</dbReference>
<evidence type="ECO:0000313" key="13">
    <source>
        <dbReference type="EMBL" id="KAI6780430.1"/>
    </source>
</evidence>
<evidence type="ECO:0000256" key="10">
    <source>
        <dbReference type="RuleBase" id="RU365028"/>
    </source>
</evidence>
<sequence length="440" mass="48762">MGDNQHRHRQQQHHQLPAPTTYDRFPKRHQNTNEKQSRLALNPGGESGRRGFHPSHFLRINFRSTSRASTICNLLWPFVPAALAVRYTMEERHILIFTLAYIAMVPCANLIGFAGQELAQKLPRVIGMLTEITLGSVVEIVLFIVLLSKDYFNVIKAAILGSILATMLLCLGFCFFVGGVCRTEQTFGGTISETGHGLLFLAGVSLAVPTVFGQGIFETNLSGVELDDRTLQISRIISVLLIIAYAAYLFFTVTTHHGLYDASFAYDEHRDADKHEDARKAKLTMTECIIALLIAIPLVAIIAITLVLQIEHVIEVSNVSDAFMGLILVPLVEKFAEHLTAIDEAWDDQMNLALSHVLGATLQTTLFNAPLTVVVAWGLGKQMDLNFDIFNLVMLILSILTVGRFLQDGKSNYLEGLLLVLLYIAVAVSAWYYPNPTEGH</sequence>
<dbReference type="InterPro" id="IPR004837">
    <property type="entry name" value="NaCa_Exmemb"/>
</dbReference>
<feature type="transmembrane region" description="Helical" evidence="10">
    <location>
        <begin position="232"/>
        <end position="251"/>
    </location>
</feature>
<dbReference type="GO" id="GO:0006874">
    <property type="term" value="P:intracellular calcium ion homeostasis"/>
    <property type="evidence" value="ECO:0007669"/>
    <property type="project" value="TreeGrafter"/>
</dbReference>
<dbReference type="GO" id="GO:0000329">
    <property type="term" value="C:fungal-type vacuole membrane"/>
    <property type="evidence" value="ECO:0007669"/>
    <property type="project" value="TreeGrafter"/>
</dbReference>
<evidence type="ECO:0000256" key="7">
    <source>
        <dbReference type="ARBA" id="ARBA00022989"/>
    </source>
</evidence>
<evidence type="ECO:0000256" key="3">
    <source>
        <dbReference type="ARBA" id="ARBA00022448"/>
    </source>
</evidence>
<proteinExistence type="inferred from homology"/>
<feature type="domain" description="Sodium/calcium exchanger membrane region" evidence="12">
    <location>
        <begin position="94"/>
        <end position="252"/>
    </location>
</feature>
<comment type="caution">
    <text evidence="10">Lacks conserved residue(s) required for the propagation of feature annotation.</text>
</comment>
<feature type="transmembrane region" description="Helical" evidence="10">
    <location>
        <begin position="289"/>
        <end position="310"/>
    </location>
</feature>
<keyword evidence="4 10" id="KW-0109">Calcium transport</keyword>
<dbReference type="Proteomes" id="UP001055219">
    <property type="component" value="Unassembled WGS sequence"/>
</dbReference>
<dbReference type="InterPro" id="IPR004798">
    <property type="entry name" value="CAX-like"/>
</dbReference>
<dbReference type="GeneID" id="75833755"/>
<keyword evidence="8 10" id="KW-0406">Ion transport</keyword>
<comment type="subcellular location">
    <subcellularLocation>
        <location evidence="1">Endomembrane system</location>
        <topology evidence="1">Multi-pass membrane protein</topology>
    </subcellularLocation>
    <subcellularLocation>
        <location evidence="10">Vacuole membrane</location>
    </subcellularLocation>
</comment>
<evidence type="ECO:0000256" key="5">
    <source>
        <dbReference type="ARBA" id="ARBA00022692"/>
    </source>
</evidence>
<evidence type="ECO:0000256" key="8">
    <source>
        <dbReference type="ARBA" id="ARBA00023065"/>
    </source>
</evidence>
<organism evidence="13 14">
    <name type="scientific">Emericellopsis cladophorae</name>
    <dbReference type="NCBI Taxonomy" id="2686198"/>
    <lineage>
        <taxon>Eukaryota</taxon>
        <taxon>Fungi</taxon>
        <taxon>Dikarya</taxon>
        <taxon>Ascomycota</taxon>
        <taxon>Pezizomycotina</taxon>
        <taxon>Sordariomycetes</taxon>
        <taxon>Hypocreomycetidae</taxon>
        <taxon>Hypocreales</taxon>
        <taxon>Bionectriaceae</taxon>
        <taxon>Emericellopsis</taxon>
    </lineage>
</organism>
<dbReference type="PANTHER" id="PTHR31503:SF14">
    <property type="entry name" value="VACUOLAR CALCIUM ION TRANSPORTER"/>
    <property type="match status" value="1"/>
</dbReference>
<keyword evidence="3 10" id="KW-0813">Transport</keyword>
<reference evidence="13" key="2">
    <citation type="submission" date="2022-07" db="EMBL/GenBank/DDBJ databases">
        <authorList>
            <person name="Goncalves M.F.M."/>
            <person name="Hilario S."/>
            <person name="Van De Peer Y."/>
            <person name="Esteves A.C."/>
            <person name="Alves A."/>
        </authorList>
    </citation>
    <scope>NUCLEOTIDE SEQUENCE</scope>
    <source>
        <strain evidence="13">MUM 19.33</strain>
    </source>
</reference>
<dbReference type="Gene3D" id="1.20.1420.30">
    <property type="entry name" value="NCX, central ion-binding region"/>
    <property type="match status" value="2"/>
</dbReference>
<feature type="transmembrane region" description="Helical" evidence="10">
    <location>
        <begin position="413"/>
        <end position="433"/>
    </location>
</feature>
<accession>A0A9P9XZ82</accession>
<dbReference type="InterPro" id="IPR044880">
    <property type="entry name" value="NCX_ion-bd_dom_sf"/>
</dbReference>
<feature type="transmembrane region" description="Helical" evidence="10">
    <location>
        <begin position="94"/>
        <end position="113"/>
    </location>
</feature>
<evidence type="ECO:0000256" key="6">
    <source>
        <dbReference type="ARBA" id="ARBA00022837"/>
    </source>
</evidence>
<dbReference type="PANTHER" id="PTHR31503">
    <property type="entry name" value="VACUOLAR CALCIUM ION TRANSPORTER"/>
    <property type="match status" value="1"/>
</dbReference>
<gene>
    <name evidence="13" type="ORF">J7T54_007279</name>
</gene>
<evidence type="ECO:0000256" key="11">
    <source>
        <dbReference type="SAM" id="MobiDB-lite"/>
    </source>
</evidence>
<comment type="caution">
    <text evidence="13">The sequence shown here is derived from an EMBL/GenBank/DDBJ whole genome shotgun (WGS) entry which is preliminary data.</text>
</comment>
<dbReference type="GO" id="GO:0015369">
    <property type="term" value="F:calcium:proton antiporter activity"/>
    <property type="evidence" value="ECO:0007669"/>
    <property type="project" value="UniProtKB-UniRule"/>
</dbReference>
<evidence type="ECO:0000256" key="2">
    <source>
        <dbReference type="ARBA" id="ARBA00008170"/>
    </source>
</evidence>
<evidence type="ECO:0000313" key="14">
    <source>
        <dbReference type="Proteomes" id="UP001055219"/>
    </source>
</evidence>
<evidence type="ECO:0000256" key="9">
    <source>
        <dbReference type="ARBA" id="ARBA00023136"/>
    </source>
</evidence>
<dbReference type="EMBL" id="JAGIXG020000033">
    <property type="protein sequence ID" value="KAI6780430.1"/>
    <property type="molecule type" value="Genomic_DNA"/>
</dbReference>
<keyword evidence="10" id="KW-0926">Vacuole</keyword>
<keyword evidence="14" id="KW-1185">Reference proteome</keyword>
<feature type="domain" description="Sodium/calcium exchanger membrane region" evidence="12">
    <location>
        <begin position="290"/>
        <end position="430"/>
    </location>
</feature>
<keyword evidence="9 10" id="KW-0472">Membrane</keyword>
<dbReference type="Pfam" id="PF01699">
    <property type="entry name" value="Na_Ca_ex"/>
    <property type="match status" value="2"/>
</dbReference>
<name>A0A9P9XZ82_9HYPO</name>
<keyword evidence="5 10" id="KW-0812">Transmembrane</keyword>
<feature type="transmembrane region" description="Helical" evidence="10">
    <location>
        <begin position="125"/>
        <end position="148"/>
    </location>
</feature>
<feature type="transmembrane region" description="Helical" evidence="10">
    <location>
        <begin position="154"/>
        <end position="177"/>
    </location>
</feature>
<feature type="transmembrane region" description="Helical" evidence="10">
    <location>
        <begin position="389"/>
        <end position="406"/>
    </location>
</feature>
<keyword evidence="6 10" id="KW-0106">Calcium</keyword>
<comment type="function">
    <text evidence="10">Has a role in promoting intracellular calcium ion sequestration via the exchange of calcium ions for hydrogen ions across the vacuolar membrane. Involved also in manganese ion homeostasis via its uptake into the vacuole.</text>
</comment>
<evidence type="ECO:0000259" key="12">
    <source>
        <dbReference type="Pfam" id="PF01699"/>
    </source>
</evidence>
<protein>
    <recommendedName>
        <fullName evidence="10">Vacuolar calcium ion transporter</fullName>
    </recommendedName>
</protein>
<reference evidence="13" key="1">
    <citation type="journal article" date="2021" name="J Fungi (Basel)">
        <title>Genomic and Metabolomic Analyses of the Marine Fungus Emericellopsis cladophorae: Insights into Saltwater Adaptability Mechanisms and Its Biosynthetic Potential.</title>
        <authorList>
            <person name="Goncalves M.F.M."/>
            <person name="Hilario S."/>
            <person name="Van de Peer Y."/>
            <person name="Esteves A.C."/>
            <person name="Alves A."/>
        </authorList>
    </citation>
    <scope>NUCLEOTIDE SEQUENCE</scope>
    <source>
        <strain evidence="13">MUM 19.33</strain>
    </source>
</reference>
<comment type="similarity">
    <text evidence="2 10">Belongs to the Ca(2+):cation antiporter (CaCA) (TC 2.A.19) family.</text>
</comment>
<evidence type="ECO:0000256" key="1">
    <source>
        <dbReference type="ARBA" id="ARBA00004127"/>
    </source>
</evidence>
<evidence type="ECO:0000256" key="4">
    <source>
        <dbReference type="ARBA" id="ARBA00022568"/>
    </source>
</evidence>
<dbReference type="OrthoDB" id="1699231at2759"/>
<feature type="transmembrane region" description="Helical" evidence="10">
    <location>
        <begin position="353"/>
        <end position="377"/>
    </location>
</feature>
<keyword evidence="7 10" id="KW-1133">Transmembrane helix</keyword>
<dbReference type="RefSeq" id="XP_051361286.1">
    <property type="nucleotide sequence ID" value="XM_051507567.1"/>
</dbReference>
<dbReference type="GO" id="GO:0012505">
    <property type="term" value="C:endomembrane system"/>
    <property type="evidence" value="ECO:0007669"/>
    <property type="project" value="UniProtKB-SubCell"/>
</dbReference>
<feature type="region of interest" description="Disordered" evidence="11">
    <location>
        <begin position="1"/>
        <end position="50"/>
    </location>
</feature>
<feature type="compositionally biased region" description="Basic residues" evidence="11">
    <location>
        <begin position="1"/>
        <end position="12"/>
    </location>
</feature>